<comment type="caution">
    <text evidence="1">The sequence shown here is derived from an EMBL/GenBank/DDBJ whole genome shotgun (WGS) entry which is preliminary data.</text>
</comment>
<sequence length="161" mass="17553">MPDVICNTSPLQYLHQIRHLEPLPKLASRVIVPAAVAGELAEGRRRGLELPIPEQLPWAEMRAPSSEQVVRLVADLGPGETGVLLLALECADPVVILDDALARRHAEILGISLTGTLGILLDAKRRGLVPAVSPLIDDLQRLGFRLSDRTRRAVLRMAQES</sequence>
<evidence type="ECO:0000313" key="2">
    <source>
        <dbReference type="Proteomes" id="UP001296776"/>
    </source>
</evidence>
<gene>
    <name evidence="1" type="ORF">CKO40_21555</name>
</gene>
<name>A0AAJ0U828_9GAMM</name>
<reference evidence="1" key="1">
    <citation type="submission" date="2017-08" db="EMBL/GenBank/DDBJ databases">
        <authorList>
            <person name="Imhoff J.F."/>
            <person name="Rahn T."/>
            <person name="Kuenzel S."/>
            <person name="Neulinger S.C."/>
        </authorList>
    </citation>
    <scope>NUCLEOTIDE SEQUENCE</scope>
    <source>
        <strain evidence="1">DSM 11080</strain>
    </source>
</reference>
<dbReference type="AlphaFoldDB" id="A0AAJ0U828"/>
<reference evidence="1" key="2">
    <citation type="journal article" date="2020" name="Microorganisms">
        <title>Osmotic Adaptation and Compatible Solute Biosynthesis of Phototrophic Bacteria as Revealed from Genome Analyses.</title>
        <authorList>
            <person name="Imhoff J.F."/>
            <person name="Rahn T."/>
            <person name="Kunzel S."/>
            <person name="Keller A."/>
            <person name="Neulinger S.C."/>
        </authorList>
    </citation>
    <scope>NUCLEOTIDE SEQUENCE</scope>
    <source>
        <strain evidence="1">DSM 11080</strain>
    </source>
</reference>
<dbReference type="RefSeq" id="WP_200348528.1">
    <property type="nucleotide sequence ID" value="NZ_NRSJ01000061.1"/>
</dbReference>
<evidence type="ECO:0000313" key="1">
    <source>
        <dbReference type="EMBL" id="MBK1707048.1"/>
    </source>
</evidence>
<dbReference type="Pfam" id="PF11848">
    <property type="entry name" value="DUF3368"/>
    <property type="match status" value="1"/>
</dbReference>
<dbReference type="EMBL" id="NRSJ01000061">
    <property type="protein sequence ID" value="MBK1707048.1"/>
    <property type="molecule type" value="Genomic_DNA"/>
</dbReference>
<protein>
    <recommendedName>
        <fullName evidence="3">DUF3368 domain-containing protein</fullName>
    </recommendedName>
</protein>
<accession>A0AAJ0U828</accession>
<organism evidence="1 2">
    <name type="scientific">Halochromatium glycolicum</name>
    <dbReference type="NCBI Taxonomy" id="85075"/>
    <lineage>
        <taxon>Bacteria</taxon>
        <taxon>Pseudomonadati</taxon>
        <taxon>Pseudomonadota</taxon>
        <taxon>Gammaproteobacteria</taxon>
        <taxon>Chromatiales</taxon>
        <taxon>Chromatiaceae</taxon>
        <taxon>Halochromatium</taxon>
    </lineage>
</organism>
<keyword evidence="2" id="KW-1185">Reference proteome</keyword>
<proteinExistence type="predicted"/>
<dbReference type="PANTHER" id="PTHR39550:SF1">
    <property type="entry name" value="SLL0658 PROTEIN"/>
    <property type="match status" value="1"/>
</dbReference>
<dbReference type="Proteomes" id="UP001296776">
    <property type="component" value="Unassembled WGS sequence"/>
</dbReference>
<dbReference type="PANTHER" id="PTHR39550">
    <property type="entry name" value="SLL0658 PROTEIN"/>
    <property type="match status" value="1"/>
</dbReference>
<dbReference type="InterPro" id="IPR021799">
    <property type="entry name" value="PIN-like_prokaryotic"/>
</dbReference>
<evidence type="ECO:0008006" key="3">
    <source>
        <dbReference type="Google" id="ProtNLM"/>
    </source>
</evidence>